<evidence type="ECO:0000256" key="3">
    <source>
        <dbReference type="ARBA" id="ARBA00022452"/>
    </source>
</evidence>
<protein>
    <submittedName>
        <fullName evidence="13">TonB-dependent receptor</fullName>
    </submittedName>
</protein>
<evidence type="ECO:0000256" key="7">
    <source>
        <dbReference type="ARBA" id="ARBA00023237"/>
    </source>
</evidence>
<keyword evidence="13" id="KW-0675">Receptor</keyword>
<sequence length="1024" mass="113066">MRKYLLLTWLLCLCGVAFAQQTVRGRVTSQEGGDAIIGATVSVKGNATLATGTDVEGNFQLNLPTGNETLVITYIGFVTQEVAVNGRPQINIVLQTDAKALEEVVVVGYGVQQKKLVTGATVQVKGEDLQRQSTTDPLQALQGQAAGVQISNTSGQPGESMRVVIRGVGTIGNASPLYVVDGVLTGDISYLNPADIQSIDVLKDAASAAIYGSQAANGVVLITTRTGKKGQPAQITFDSFTGVQNLGRKINMLNSREYAAIMNEAYVNSGRMPAFTNEQIAGMGEGTDWMDQIFVNDAVTQNYSLGATGGTDMSTFSTALSYTGQEGIVGGKDLSNYERYNFRFNSEHSFYNDIIKFGEHLTFSYINRNGIRVGNQYNNSLRSAFNTSPFVPVYDAEGNFFDNSNSTWFNGEANPYAQMVYDNQNRRNNQRLLGDVYLVVEPIKNLRFRTSFGVDYSASESRSFTPVYKLSVYAFNNNSRVNQFQGKGQSLIWDNLLSYNFNLNTEHNFEVMAGTSAFRSDGAQLSGSNINLVLSDLEHAYLTNASNTDGTTIDLTGEPWAQDRRMSYFGRLNYNFKETYLINATFRADGSARFGRNRRWGYFPSISAGWVVTNESFADGAGDWLEYFKLRASWGQVGSQNIDPYQFVSLVTFANTNYIFGDKEGVLTPGAYISRLGNDDVKWETSEQTNIGFDANLLAGKLSVNFDWYDKITKDWLIRAPILATAGADAPFINGGDVRNSGVELALAYNNTIGDFKYNIGVNGAYNKNRVRAIPTNDQIIHGDPNVLFDNSLEFYRAQNGFPIGYFWGLKTNGIFQTEQEVAAYRSAEGGLIQPGAQPGDVRYVDLNGDGQINNDDRTQIGDPNPDYTFGITLSANYKGFDFSLLASGVAGNQLVQSYRNQANQYSNFTTAIFDRWHGPGSSNTMPRVTSDNRNWTQFSDLYIHNGDFLRLSNITLGYDFGKLINKSYLRQVRVYASVQNLFTFTKYEGMDPEIGYSNGFAGGIDLGYYPRPRTMLVGTNIRF</sequence>
<dbReference type="InterPro" id="IPR008969">
    <property type="entry name" value="CarboxyPept-like_regulatory"/>
</dbReference>
<dbReference type="InterPro" id="IPR037066">
    <property type="entry name" value="Plug_dom_sf"/>
</dbReference>
<keyword evidence="6 8" id="KW-0472">Membrane</keyword>
<dbReference type="GO" id="GO:0009279">
    <property type="term" value="C:cell outer membrane"/>
    <property type="evidence" value="ECO:0007669"/>
    <property type="project" value="UniProtKB-SubCell"/>
</dbReference>
<dbReference type="InterPro" id="IPR039426">
    <property type="entry name" value="TonB-dep_rcpt-like"/>
</dbReference>
<feature type="signal peptide" evidence="10">
    <location>
        <begin position="1"/>
        <end position="19"/>
    </location>
</feature>
<evidence type="ECO:0000256" key="1">
    <source>
        <dbReference type="ARBA" id="ARBA00004571"/>
    </source>
</evidence>
<dbReference type="InterPro" id="IPR000531">
    <property type="entry name" value="Beta-barrel_TonB"/>
</dbReference>
<reference evidence="13 14" key="1">
    <citation type="submission" date="2018-11" db="EMBL/GenBank/DDBJ databases">
        <title>Rufibacter latericius sp. nov., isolated from water in Baiyang Lake.</title>
        <authorList>
            <person name="Yang Y."/>
        </authorList>
    </citation>
    <scope>NUCLEOTIDE SEQUENCE [LARGE SCALE GENOMIC DNA]</scope>
    <source>
        <strain evidence="13 14">R-22-1c-1</strain>
    </source>
</reference>
<dbReference type="OrthoDB" id="9768177at2"/>
<dbReference type="Proteomes" id="UP000272117">
    <property type="component" value="Unassembled WGS sequence"/>
</dbReference>
<dbReference type="EMBL" id="RJJD01000001">
    <property type="protein sequence ID" value="RNI31273.1"/>
    <property type="molecule type" value="Genomic_DNA"/>
</dbReference>
<dbReference type="RefSeq" id="WP_123125177.1">
    <property type="nucleotide sequence ID" value="NZ_RJJD01000001.1"/>
</dbReference>
<keyword evidence="4 8" id="KW-0812">Transmembrane</keyword>
<evidence type="ECO:0000259" key="11">
    <source>
        <dbReference type="Pfam" id="PF00593"/>
    </source>
</evidence>
<evidence type="ECO:0000259" key="12">
    <source>
        <dbReference type="Pfam" id="PF07715"/>
    </source>
</evidence>
<dbReference type="SUPFAM" id="SSF49464">
    <property type="entry name" value="Carboxypeptidase regulatory domain-like"/>
    <property type="match status" value="1"/>
</dbReference>
<evidence type="ECO:0000256" key="2">
    <source>
        <dbReference type="ARBA" id="ARBA00022448"/>
    </source>
</evidence>
<keyword evidence="2 8" id="KW-0813">Transport</keyword>
<evidence type="ECO:0000256" key="8">
    <source>
        <dbReference type="PROSITE-ProRule" id="PRU01360"/>
    </source>
</evidence>
<evidence type="ECO:0000313" key="14">
    <source>
        <dbReference type="Proteomes" id="UP000272117"/>
    </source>
</evidence>
<dbReference type="InterPro" id="IPR036942">
    <property type="entry name" value="Beta-barrel_TonB_sf"/>
</dbReference>
<dbReference type="SUPFAM" id="SSF56935">
    <property type="entry name" value="Porins"/>
    <property type="match status" value="1"/>
</dbReference>
<dbReference type="Gene3D" id="2.60.40.1120">
    <property type="entry name" value="Carboxypeptidase-like, regulatory domain"/>
    <property type="match status" value="1"/>
</dbReference>
<dbReference type="AlphaFoldDB" id="A0A3M9N297"/>
<keyword evidence="5 9" id="KW-0798">TonB box</keyword>
<keyword evidence="10" id="KW-0732">Signal</keyword>
<dbReference type="Gene3D" id="2.40.170.20">
    <property type="entry name" value="TonB-dependent receptor, beta-barrel domain"/>
    <property type="match status" value="1"/>
</dbReference>
<dbReference type="InterPro" id="IPR023996">
    <property type="entry name" value="TonB-dep_OMP_SusC/RagA"/>
</dbReference>
<accession>A0A3M9N297</accession>
<evidence type="ECO:0000256" key="4">
    <source>
        <dbReference type="ARBA" id="ARBA00022692"/>
    </source>
</evidence>
<keyword evidence="7 8" id="KW-0998">Cell outer membrane</keyword>
<dbReference type="NCBIfam" id="TIGR04056">
    <property type="entry name" value="OMP_RagA_SusC"/>
    <property type="match status" value="1"/>
</dbReference>
<evidence type="ECO:0000313" key="13">
    <source>
        <dbReference type="EMBL" id="RNI31273.1"/>
    </source>
</evidence>
<comment type="similarity">
    <text evidence="8 9">Belongs to the TonB-dependent receptor family.</text>
</comment>
<dbReference type="Pfam" id="PF07715">
    <property type="entry name" value="Plug"/>
    <property type="match status" value="1"/>
</dbReference>
<organism evidence="13 14">
    <name type="scientific">Rufibacter latericius</name>
    <dbReference type="NCBI Taxonomy" id="2487040"/>
    <lineage>
        <taxon>Bacteria</taxon>
        <taxon>Pseudomonadati</taxon>
        <taxon>Bacteroidota</taxon>
        <taxon>Cytophagia</taxon>
        <taxon>Cytophagales</taxon>
        <taxon>Hymenobacteraceae</taxon>
        <taxon>Rufibacter</taxon>
    </lineage>
</organism>
<evidence type="ECO:0000256" key="5">
    <source>
        <dbReference type="ARBA" id="ARBA00023077"/>
    </source>
</evidence>
<dbReference type="Pfam" id="PF00593">
    <property type="entry name" value="TonB_dep_Rec_b-barrel"/>
    <property type="match status" value="1"/>
</dbReference>
<evidence type="ECO:0000256" key="9">
    <source>
        <dbReference type="RuleBase" id="RU003357"/>
    </source>
</evidence>
<comment type="subcellular location">
    <subcellularLocation>
        <location evidence="1 8">Cell outer membrane</location>
        <topology evidence="1 8">Multi-pass membrane protein</topology>
    </subcellularLocation>
</comment>
<keyword evidence="14" id="KW-1185">Reference proteome</keyword>
<feature type="chain" id="PRO_5018070599" evidence="10">
    <location>
        <begin position="20"/>
        <end position="1024"/>
    </location>
</feature>
<dbReference type="Pfam" id="PF13715">
    <property type="entry name" value="CarbopepD_reg_2"/>
    <property type="match status" value="1"/>
</dbReference>
<dbReference type="InterPro" id="IPR012910">
    <property type="entry name" value="Plug_dom"/>
</dbReference>
<name>A0A3M9N297_9BACT</name>
<dbReference type="PROSITE" id="PS52016">
    <property type="entry name" value="TONB_DEPENDENT_REC_3"/>
    <property type="match status" value="1"/>
</dbReference>
<feature type="domain" description="TonB-dependent receptor plug" evidence="12">
    <location>
        <begin position="117"/>
        <end position="219"/>
    </location>
</feature>
<keyword evidence="3 8" id="KW-1134">Transmembrane beta strand</keyword>
<evidence type="ECO:0000256" key="10">
    <source>
        <dbReference type="SAM" id="SignalP"/>
    </source>
</evidence>
<dbReference type="NCBIfam" id="TIGR04057">
    <property type="entry name" value="SusC_RagA_signa"/>
    <property type="match status" value="1"/>
</dbReference>
<evidence type="ECO:0000256" key="6">
    <source>
        <dbReference type="ARBA" id="ARBA00023136"/>
    </source>
</evidence>
<feature type="domain" description="TonB-dependent receptor-like beta-barrel" evidence="11">
    <location>
        <begin position="399"/>
        <end position="982"/>
    </location>
</feature>
<comment type="caution">
    <text evidence="13">The sequence shown here is derived from an EMBL/GenBank/DDBJ whole genome shotgun (WGS) entry which is preliminary data.</text>
</comment>
<dbReference type="Gene3D" id="2.170.130.10">
    <property type="entry name" value="TonB-dependent receptor, plug domain"/>
    <property type="match status" value="1"/>
</dbReference>
<dbReference type="InterPro" id="IPR023997">
    <property type="entry name" value="TonB-dep_OMP_SusC/RagA_CS"/>
</dbReference>
<gene>
    <name evidence="13" type="ORF">EFB08_01735</name>
</gene>
<proteinExistence type="inferred from homology"/>